<dbReference type="VEuPathDB" id="FungiDB:FVEG_15668"/>
<proteinExistence type="predicted"/>
<dbReference type="GeneID" id="30072544"/>
<evidence type="ECO:0000256" key="1">
    <source>
        <dbReference type="SAM" id="Phobius"/>
    </source>
</evidence>
<gene>
    <name evidence="2" type="ORF">FVEG_15668</name>
</gene>
<keyword evidence="1" id="KW-0472">Membrane</keyword>
<dbReference type="EMBL" id="DS022247">
    <property type="protein sequence ID" value="EWG44508.1"/>
    <property type="molecule type" value="Genomic_DNA"/>
</dbReference>
<reference evidence="2 3" key="1">
    <citation type="journal article" date="2010" name="Nature">
        <title>Comparative genomics reveals mobile pathogenicity chromosomes in Fusarium.</title>
        <authorList>
            <person name="Ma L.J."/>
            <person name="van der Does H.C."/>
            <person name="Borkovich K.A."/>
            <person name="Coleman J.J."/>
            <person name="Daboussi M.J."/>
            <person name="Di Pietro A."/>
            <person name="Dufresne M."/>
            <person name="Freitag M."/>
            <person name="Grabherr M."/>
            <person name="Henrissat B."/>
            <person name="Houterman P.M."/>
            <person name="Kang S."/>
            <person name="Shim W.B."/>
            <person name="Woloshuk C."/>
            <person name="Xie X."/>
            <person name="Xu J.R."/>
            <person name="Antoniw J."/>
            <person name="Baker S.E."/>
            <person name="Bluhm B.H."/>
            <person name="Breakspear A."/>
            <person name="Brown D.W."/>
            <person name="Butchko R.A."/>
            <person name="Chapman S."/>
            <person name="Coulson R."/>
            <person name="Coutinho P.M."/>
            <person name="Danchin E.G."/>
            <person name="Diener A."/>
            <person name="Gale L.R."/>
            <person name="Gardiner D.M."/>
            <person name="Goff S."/>
            <person name="Hammond-Kosack K.E."/>
            <person name="Hilburn K."/>
            <person name="Hua-Van A."/>
            <person name="Jonkers W."/>
            <person name="Kazan K."/>
            <person name="Kodira C.D."/>
            <person name="Koehrsen M."/>
            <person name="Kumar L."/>
            <person name="Lee Y.H."/>
            <person name="Li L."/>
            <person name="Manners J.M."/>
            <person name="Miranda-Saavedra D."/>
            <person name="Mukherjee M."/>
            <person name="Park G."/>
            <person name="Park J."/>
            <person name="Park S.Y."/>
            <person name="Proctor R.H."/>
            <person name="Regev A."/>
            <person name="Ruiz-Roldan M.C."/>
            <person name="Sain D."/>
            <person name="Sakthikumar S."/>
            <person name="Sykes S."/>
            <person name="Schwartz D.C."/>
            <person name="Turgeon B.G."/>
            <person name="Wapinski I."/>
            <person name="Yoder O."/>
            <person name="Young S."/>
            <person name="Zeng Q."/>
            <person name="Zhou S."/>
            <person name="Galagan J."/>
            <person name="Cuomo C.A."/>
            <person name="Kistler H.C."/>
            <person name="Rep M."/>
        </authorList>
    </citation>
    <scope>NUCLEOTIDE SEQUENCE [LARGE SCALE GENOMIC DNA]</scope>
    <source>
        <strain evidence="3">M3125 / FGSC 7600</strain>
    </source>
</reference>
<keyword evidence="1" id="KW-1133">Transmembrane helix</keyword>
<keyword evidence="3" id="KW-1185">Reference proteome</keyword>
<sequence length="120" mass="14485">MKNKMDPRVPPYPLLCYITRLHRQNSLPKSPLFYVFFSPRLADWAFFYFSAAPLFTRSLQLIILLTLRSFNRQLSFVHIRHRQPRCMYDRLIPQSHQCRYYASRQVPLLTRSFIVLEYVA</sequence>
<keyword evidence="1" id="KW-0812">Transmembrane</keyword>
<organism evidence="2 3">
    <name type="scientific">Gibberella moniliformis (strain M3125 / FGSC 7600)</name>
    <name type="common">Maize ear and stalk rot fungus</name>
    <name type="synonym">Fusarium verticillioides</name>
    <dbReference type="NCBI Taxonomy" id="334819"/>
    <lineage>
        <taxon>Eukaryota</taxon>
        <taxon>Fungi</taxon>
        <taxon>Dikarya</taxon>
        <taxon>Ascomycota</taxon>
        <taxon>Pezizomycotina</taxon>
        <taxon>Sordariomycetes</taxon>
        <taxon>Hypocreomycetidae</taxon>
        <taxon>Hypocreales</taxon>
        <taxon>Nectriaceae</taxon>
        <taxon>Fusarium</taxon>
        <taxon>Fusarium fujikuroi species complex</taxon>
    </lineage>
</organism>
<accession>W7LYX5</accession>
<evidence type="ECO:0000313" key="2">
    <source>
        <dbReference type="EMBL" id="EWG44508.1"/>
    </source>
</evidence>
<dbReference type="KEGG" id="fvr:FVEG_15668"/>
<protein>
    <submittedName>
        <fullName evidence="2">Uncharacterized protein</fullName>
    </submittedName>
</protein>
<evidence type="ECO:0000313" key="3">
    <source>
        <dbReference type="Proteomes" id="UP000009096"/>
    </source>
</evidence>
<name>W7LYX5_GIBM7</name>
<feature type="transmembrane region" description="Helical" evidence="1">
    <location>
        <begin position="45"/>
        <end position="67"/>
    </location>
</feature>
<dbReference type="AlphaFoldDB" id="W7LYX5"/>
<dbReference type="Proteomes" id="UP000009096">
    <property type="component" value="Chromosome 3"/>
</dbReference>
<dbReference type="RefSeq" id="XP_018750699.1">
    <property type="nucleotide sequence ID" value="XM_018904858.1"/>
</dbReference>